<sequence>VVQGCPITCTVHLSTARRILRQARWVIQENTAAAVGQTRQTNAAWSPLSGSYWTALHWSSFVLFSSSIRRLSSSALLEASSIVRESSSPAVATNSSLKESDSHDLRVHSTRCSSNAACISATLSAPFVFSASSSSRSPTRTASHASSSSLADSKSTSLASKSINCCFDSASSNWASSSFFR</sequence>
<evidence type="ECO:0000313" key="1">
    <source>
        <dbReference type="EMBL" id="KEP45459.1"/>
    </source>
</evidence>
<reference evidence="1 2" key="1">
    <citation type="submission" date="2013-12" db="EMBL/GenBank/DDBJ databases">
        <authorList>
            <person name="Cubeta M."/>
            <person name="Pakala S."/>
            <person name="Fedorova N."/>
            <person name="Thomas E."/>
            <person name="Dean R."/>
            <person name="Jabaji S."/>
            <person name="Neate S."/>
            <person name="Toda T."/>
            <person name="Tavantzis S."/>
            <person name="Vilgalys R."/>
            <person name="Bharathan N."/>
            <person name="Pakala S."/>
            <person name="Losada L.S."/>
            <person name="Zafar N."/>
            <person name="Nierman W."/>
        </authorList>
    </citation>
    <scope>NUCLEOTIDE SEQUENCE [LARGE SCALE GENOMIC DNA]</scope>
    <source>
        <strain evidence="1 2">123E</strain>
    </source>
</reference>
<dbReference type="HOGENOM" id="CLU_1492588_0_0_1"/>
<accession>A0A074RF93</accession>
<comment type="caution">
    <text evidence="1">The sequence shown here is derived from an EMBL/GenBank/DDBJ whole genome shotgun (WGS) entry which is preliminary data.</text>
</comment>
<dbReference type="AlphaFoldDB" id="A0A074RF93"/>
<gene>
    <name evidence="1" type="ORF">V565_271170</name>
</gene>
<dbReference type="EMBL" id="AZST01001785">
    <property type="protein sequence ID" value="KEP45459.1"/>
    <property type="molecule type" value="Genomic_DNA"/>
</dbReference>
<name>A0A074RF93_9AGAM</name>
<proteinExistence type="predicted"/>
<evidence type="ECO:0000313" key="2">
    <source>
        <dbReference type="Proteomes" id="UP000027456"/>
    </source>
</evidence>
<dbReference type="Proteomes" id="UP000027456">
    <property type="component" value="Unassembled WGS sequence"/>
</dbReference>
<organism evidence="1 2">
    <name type="scientific">Rhizoctonia solani 123E</name>
    <dbReference type="NCBI Taxonomy" id="1423351"/>
    <lineage>
        <taxon>Eukaryota</taxon>
        <taxon>Fungi</taxon>
        <taxon>Dikarya</taxon>
        <taxon>Basidiomycota</taxon>
        <taxon>Agaricomycotina</taxon>
        <taxon>Agaricomycetes</taxon>
        <taxon>Cantharellales</taxon>
        <taxon>Ceratobasidiaceae</taxon>
        <taxon>Rhizoctonia</taxon>
    </lineage>
</organism>
<keyword evidence="2" id="KW-1185">Reference proteome</keyword>
<protein>
    <submittedName>
        <fullName evidence="1">Uncharacterized protein</fullName>
    </submittedName>
</protein>
<feature type="non-terminal residue" evidence="1">
    <location>
        <position position="1"/>
    </location>
</feature>